<dbReference type="PANTHER" id="PTHR35011">
    <property type="entry name" value="2,3-DIKETO-L-GULONATE TRAP TRANSPORTER SMALL PERMEASE PROTEIN YIAM"/>
    <property type="match status" value="1"/>
</dbReference>
<keyword evidence="4" id="KW-0997">Cell inner membrane</keyword>
<name>A0ABN1YUQ9_9MICO</name>
<evidence type="ECO:0000313" key="12">
    <source>
        <dbReference type="EMBL" id="GAA1422877.1"/>
    </source>
</evidence>
<feature type="transmembrane region" description="Helical" evidence="10">
    <location>
        <begin position="93"/>
        <end position="118"/>
    </location>
</feature>
<dbReference type="InterPro" id="IPR055348">
    <property type="entry name" value="DctQ"/>
</dbReference>
<dbReference type="EMBL" id="BAAAKK010000004">
    <property type="protein sequence ID" value="GAA1422877.1"/>
    <property type="molecule type" value="Genomic_DNA"/>
</dbReference>
<evidence type="ECO:0000256" key="5">
    <source>
        <dbReference type="ARBA" id="ARBA00022692"/>
    </source>
</evidence>
<comment type="caution">
    <text evidence="12">The sequence shown here is derived from an EMBL/GenBank/DDBJ whole genome shotgun (WGS) entry which is preliminary data.</text>
</comment>
<keyword evidence="3" id="KW-1003">Cell membrane</keyword>
<feature type="region of interest" description="Disordered" evidence="9">
    <location>
        <begin position="187"/>
        <end position="212"/>
    </location>
</feature>
<evidence type="ECO:0000256" key="10">
    <source>
        <dbReference type="SAM" id="Phobius"/>
    </source>
</evidence>
<dbReference type="Pfam" id="PF04290">
    <property type="entry name" value="DctQ"/>
    <property type="match status" value="1"/>
</dbReference>
<dbReference type="PANTHER" id="PTHR35011:SF11">
    <property type="entry name" value="TRAP TRANSPORTER SMALL PERMEASE PROTEIN"/>
    <property type="match status" value="1"/>
</dbReference>
<gene>
    <name evidence="12" type="ORF">GCM10009640_16340</name>
</gene>
<evidence type="ECO:0000256" key="9">
    <source>
        <dbReference type="SAM" id="MobiDB-lite"/>
    </source>
</evidence>
<accession>A0ABN1YUQ9</accession>
<feature type="transmembrane region" description="Helical" evidence="10">
    <location>
        <begin position="21"/>
        <end position="42"/>
    </location>
</feature>
<keyword evidence="7 10" id="KW-0472">Membrane</keyword>
<comment type="subcellular location">
    <subcellularLocation>
        <location evidence="1">Cell inner membrane</location>
        <topology evidence="1">Multi-pass membrane protein</topology>
    </subcellularLocation>
</comment>
<evidence type="ECO:0000313" key="13">
    <source>
        <dbReference type="Proteomes" id="UP001501266"/>
    </source>
</evidence>
<reference evidence="12 13" key="1">
    <citation type="journal article" date="2019" name="Int. J. Syst. Evol. Microbiol.">
        <title>The Global Catalogue of Microorganisms (GCM) 10K type strain sequencing project: providing services to taxonomists for standard genome sequencing and annotation.</title>
        <authorList>
            <consortium name="The Broad Institute Genomics Platform"/>
            <consortium name="The Broad Institute Genome Sequencing Center for Infectious Disease"/>
            <person name="Wu L."/>
            <person name="Ma J."/>
        </authorList>
    </citation>
    <scope>NUCLEOTIDE SEQUENCE [LARGE SCALE GENOMIC DNA]</scope>
    <source>
        <strain evidence="12 13">JCM 12398</strain>
    </source>
</reference>
<comment type="similarity">
    <text evidence="8">Belongs to the TRAP transporter small permease family.</text>
</comment>
<feature type="domain" description="Tripartite ATP-independent periplasmic transporters DctQ component" evidence="11">
    <location>
        <begin position="30"/>
        <end position="161"/>
    </location>
</feature>
<evidence type="ECO:0000256" key="4">
    <source>
        <dbReference type="ARBA" id="ARBA00022519"/>
    </source>
</evidence>
<evidence type="ECO:0000256" key="1">
    <source>
        <dbReference type="ARBA" id="ARBA00004429"/>
    </source>
</evidence>
<feature type="transmembrane region" description="Helical" evidence="10">
    <location>
        <begin position="138"/>
        <end position="157"/>
    </location>
</feature>
<dbReference type="InterPro" id="IPR007387">
    <property type="entry name" value="TRAP_DctQ"/>
</dbReference>
<evidence type="ECO:0000256" key="3">
    <source>
        <dbReference type="ARBA" id="ARBA00022475"/>
    </source>
</evidence>
<keyword evidence="13" id="KW-1185">Reference proteome</keyword>
<organism evidence="12 13">
    <name type="scientific">Agrococcus citreus</name>
    <dbReference type="NCBI Taxonomy" id="84643"/>
    <lineage>
        <taxon>Bacteria</taxon>
        <taxon>Bacillati</taxon>
        <taxon>Actinomycetota</taxon>
        <taxon>Actinomycetes</taxon>
        <taxon>Micrococcales</taxon>
        <taxon>Microbacteriaceae</taxon>
        <taxon>Agrococcus</taxon>
    </lineage>
</organism>
<keyword evidence="6 10" id="KW-1133">Transmembrane helix</keyword>
<protein>
    <submittedName>
        <fullName evidence="12">TRAP transporter small permease</fullName>
    </submittedName>
</protein>
<keyword evidence="2" id="KW-0813">Transport</keyword>
<evidence type="ECO:0000256" key="8">
    <source>
        <dbReference type="ARBA" id="ARBA00038436"/>
    </source>
</evidence>
<keyword evidence="5 10" id="KW-0812">Transmembrane</keyword>
<feature type="transmembrane region" description="Helical" evidence="10">
    <location>
        <begin position="54"/>
        <end position="72"/>
    </location>
</feature>
<proteinExistence type="inferred from homology"/>
<evidence type="ECO:0000259" key="11">
    <source>
        <dbReference type="Pfam" id="PF04290"/>
    </source>
</evidence>
<evidence type="ECO:0000256" key="2">
    <source>
        <dbReference type="ARBA" id="ARBA00022448"/>
    </source>
</evidence>
<dbReference type="Proteomes" id="UP001501266">
    <property type="component" value="Unassembled WGS sequence"/>
</dbReference>
<evidence type="ECO:0000256" key="6">
    <source>
        <dbReference type="ARBA" id="ARBA00022989"/>
    </source>
</evidence>
<evidence type="ECO:0000256" key="7">
    <source>
        <dbReference type="ARBA" id="ARBA00023136"/>
    </source>
</evidence>
<feature type="compositionally biased region" description="Basic and acidic residues" evidence="9">
    <location>
        <begin position="187"/>
        <end position="198"/>
    </location>
</feature>
<sequence length="212" mass="22615">MPSPEGLSGGILGFVDKVVSWMVAIGLALIALVIFIQVAARYVLNSPTVWSEELAISIFVWVTMLAIPLGLRRGEHLTLDFVTKRFSGTVAKSIAIAVAALNVLMFAVLIVLTINLLPPADRQLLAGISGGLGIPAKVSWVYAAVIVGGALSVIFSIERSVLFTMGRITVLFEDPDQLLIEELEHELAAEPSGRRDPGEPGDASAPNRSKED</sequence>